<name>A0A180G618_PUCT1</name>
<protein>
    <submittedName>
        <fullName evidence="3 4">Uncharacterized protein</fullName>
    </submittedName>
</protein>
<reference evidence="3" key="1">
    <citation type="submission" date="2009-11" db="EMBL/GenBank/DDBJ databases">
        <authorList>
            <consortium name="The Broad Institute Genome Sequencing Platform"/>
            <person name="Ward D."/>
            <person name="Feldgarden M."/>
            <person name="Earl A."/>
            <person name="Young S.K."/>
            <person name="Zeng Q."/>
            <person name="Koehrsen M."/>
            <person name="Alvarado L."/>
            <person name="Berlin A."/>
            <person name="Bochicchio J."/>
            <person name="Borenstein D."/>
            <person name="Chapman S.B."/>
            <person name="Chen Z."/>
            <person name="Engels R."/>
            <person name="Freedman E."/>
            <person name="Gellesch M."/>
            <person name="Goldberg J."/>
            <person name="Griggs A."/>
            <person name="Gujja S."/>
            <person name="Heilman E."/>
            <person name="Heiman D."/>
            <person name="Hepburn T."/>
            <person name="Howarth C."/>
            <person name="Jen D."/>
            <person name="Larson L."/>
            <person name="Lewis B."/>
            <person name="Mehta T."/>
            <person name="Park D."/>
            <person name="Pearson M."/>
            <person name="Roberts A."/>
            <person name="Saif S."/>
            <person name="Shea T."/>
            <person name="Shenoy N."/>
            <person name="Sisk P."/>
            <person name="Stolte C."/>
            <person name="Sykes S."/>
            <person name="Thomson T."/>
            <person name="Walk T."/>
            <person name="White J."/>
            <person name="Yandava C."/>
            <person name="Izard J."/>
            <person name="Baranova O.V."/>
            <person name="Blanton J.M."/>
            <person name="Tanner A.C."/>
            <person name="Dewhirst F.E."/>
            <person name="Haas B."/>
            <person name="Nusbaum C."/>
            <person name="Birren B."/>
        </authorList>
    </citation>
    <scope>NUCLEOTIDE SEQUENCE [LARGE SCALE GENOMIC DNA]</scope>
    <source>
        <strain evidence="3">1-1 BBBD Race 1</strain>
    </source>
</reference>
<dbReference type="VEuPathDB" id="FungiDB:PTTG_29137"/>
<accession>A0A180G618</accession>
<evidence type="ECO:0000256" key="1">
    <source>
        <dbReference type="SAM" id="MobiDB-lite"/>
    </source>
</evidence>
<evidence type="ECO:0000256" key="2">
    <source>
        <dbReference type="SAM" id="Phobius"/>
    </source>
</evidence>
<feature type="transmembrane region" description="Helical" evidence="2">
    <location>
        <begin position="122"/>
        <end position="140"/>
    </location>
</feature>
<proteinExistence type="predicted"/>
<keyword evidence="5" id="KW-1185">Reference proteome</keyword>
<reference evidence="3" key="2">
    <citation type="submission" date="2016-05" db="EMBL/GenBank/DDBJ databases">
        <title>Comparative analysis highlights variable genome content of wheat rusts and divergence of the mating loci.</title>
        <authorList>
            <person name="Cuomo C.A."/>
            <person name="Bakkeren G."/>
            <person name="Szabo L."/>
            <person name="Khalil H."/>
            <person name="Joly D."/>
            <person name="Goldberg J."/>
            <person name="Young S."/>
            <person name="Zeng Q."/>
            <person name="Fellers J."/>
        </authorList>
    </citation>
    <scope>NUCLEOTIDE SEQUENCE [LARGE SCALE GENOMIC DNA]</scope>
    <source>
        <strain evidence="3">1-1 BBBD Race 1</strain>
    </source>
</reference>
<evidence type="ECO:0000313" key="3">
    <source>
        <dbReference type="EMBL" id="OAV88125.1"/>
    </source>
</evidence>
<keyword evidence="2" id="KW-0812">Transmembrane</keyword>
<dbReference type="EMBL" id="ADAS02000210">
    <property type="protein sequence ID" value="OAV88125.1"/>
    <property type="molecule type" value="Genomic_DNA"/>
</dbReference>
<feature type="compositionally biased region" description="Polar residues" evidence="1">
    <location>
        <begin position="12"/>
        <end position="25"/>
    </location>
</feature>
<gene>
    <name evidence="3" type="ORF">PTTG_29137</name>
</gene>
<reference evidence="4 5" key="3">
    <citation type="journal article" date="2017" name="G3 (Bethesda)">
        <title>Comparative analysis highlights variable genome content of wheat rusts and divergence of the mating loci.</title>
        <authorList>
            <person name="Cuomo C.A."/>
            <person name="Bakkeren G."/>
            <person name="Khalil H.B."/>
            <person name="Panwar V."/>
            <person name="Joly D."/>
            <person name="Linning R."/>
            <person name="Sakthikumar S."/>
            <person name="Song X."/>
            <person name="Adiconis X."/>
            <person name="Fan L."/>
            <person name="Goldberg J.M."/>
            <person name="Levin J.Z."/>
            <person name="Young S."/>
            <person name="Zeng Q."/>
            <person name="Anikster Y."/>
            <person name="Bruce M."/>
            <person name="Wang M."/>
            <person name="Yin C."/>
            <person name="McCallum B."/>
            <person name="Szabo L.J."/>
            <person name="Hulbert S."/>
            <person name="Chen X."/>
            <person name="Fellers J.P."/>
        </authorList>
    </citation>
    <scope>NUCLEOTIDE SEQUENCE</scope>
    <source>
        <strain evidence="4">isolate 1-1 / race 1 (BBBD)</strain>
        <strain evidence="5">Isolate 1-1 / race 1 (BBBD)</strain>
    </source>
</reference>
<dbReference type="OrthoDB" id="2499721at2759"/>
<evidence type="ECO:0000313" key="4">
    <source>
        <dbReference type="EnsemblFungi" id="PTTG_29137-t43_1-p1"/>
    </source>
</evidence>
<sequence length="202" mass="21406">MAVEHLTLKPGESTSITSVKNSSGKTIEKPVEHPNEACSRGRHKRSLVLVRRGCFRVLGSGLLAASNGLANAGVKLNRFDKLTPRQKFLWLRRKTTNGLKYAALGVGATVAAPVVVAGGLVIGVAAVVGGISAFAVRAAFMTLKLARRGTLHLWKYFGKGLVAAGEGFQKAGHGMQAQTAESTVYTITNNGPDRLDHFTRVG</sequence>
<evidence type="ECO:0000313" key="5">
    <source>
        <dbReference type="Proteomes" id="UP000005240"/>
    </source>
</evidence>
<feature type="region of interest" description="Disordered" evidence="1">
    <location>
        <begin position="1"/>
        <end position="39"/>
    </location>
</feature>
<organism evidence="3">
    <name type="scientific">Puccinia triticina (isolate 1-1 / race 1 (BBBD))</name>
    <name type="common">Brown leaf rust fungus</name>
    <dbReference type="NCBI Taxonomy" id="630390"/>
    <lineage>
        <taxon>Eukaryota</taxon>
        <taxon>Fungi</taxon>
        <taxon>Dikarya</taxon>
        <taxon>Basidiomycota</taxon>
        <taxon>Pucciniomycotina</taxon>
        <taxon>Pucciniomycetes</taxon>
        <taxon>Pucciniales</taxon>
        <taxon>Pucciniaceae</taxon>
        <taxon>Puccinia</taxon>
    </lineage>
</organism>
<reference evidence="4" key="4">
    <citation type="submission" date="2025-05" db="UniProtKB">
        <authorList>
            <consortium name="EnsemblFungi"/>
        </authorList>
    </citation>
    <scope>IDENTIFICATION</scope>
    <source>
        <strain evidence="4">isolate 1-1 / race 1 (BBBD)</strain>
    </source>
</reference>
<keyword evidence="2" id="KW-1133">Transmembrane helix</keyword>
<keyword evidence="2" id="KW-0472">Membrane</keyword>
<feature type="compositionally biased region" description="Basic and acidic residues" evidence="1">
    <location>
        <begin position="26"/>
        <end position="35"/>
    </location>
</feature>
<dbReference type="Proteomes" id="UP000005240">
    <property type="component" value="Unassembled WGS sequence"/>
</dbReference>
<dbReference type="AlphaFoldDB" id="A0A180G618"/>
<dbReference type="EnsemblFungi" id="PTTG_29137-t43_1">
    <property type="protein sequence ID" value="PTTG_29137-t43_1-p1"/>
    <property type="gene ID" value="PTTG_29137"/>
</dbReference>